<keyword evidence="1" id="KW-0732">Signal</keyword>
<gene>
    <name evidence="2" type="ORF">CDAUBV1_LOCUS11388</name>
</gene>
<proteinExistence type="predicted"/>
<reference evidence="2" key="1">
    <citation type="submission" date="2024-06" db="EMBL/GenBank/DDBJ databases">
        <authorList>
            <person name="Liu X."/>
            <person name="Lenzi L."/>
            <person name="Haldenby T S."/>
            <person name="Uol C."/>
        </authorList>
    </citation>
    <scope>NUCLEOTIDE SEQUENCE</scope>
</reference>
<dbReference type="Proteomes" id="UP001497525">
    <property type="component" value="Unassembled WGS sequence"/>
</dbReference>
<organism evidence="2 3">
    <name type="scientific">Calicophoron daubneyi</name>
    <name type="common">Rumen fluke</name>
    <name type="synonym">Paramphistomum daubneyi</name>
    <dbReference type="NCBI Taxonomy" id="300641"/>
    <lineage>
        <taxon>Eukaryota</taxon>
        <taxon>Metazoa</taxon>
        <taxon>Spiralia</taxon>
        <taxon>Lophotrochozoa</taxon>
        <taxon>Platyhelminthes</taxon>
        <taxon>Trematoda</taxon>
        <taxon>Digenea</taxon>
        <taxon>Plagiorchiida</taxon>
        <taxon>Pronocephalata</taxon>
        <taxon>Paramphistomoidea</taxon>
        <taxon>Paramphistomidae</taxon>
        <taxon>Calicophoron</taxon>
    </lineage>
</organism>
<feature type="chain" id="PRO_5043573302" description="Cystatin domain-containing protein" evidence="1">
    <location>
        <begin position="20"/>
        <end position="115"/>
    </location>
</feature>
<dbReference type="SUPFAM" id="SSF54403">
    <property type="entry name" value="Cystatin/monellin"/>
    <property type="match status" value="1"/>
</dbReference>
<dbReference type="Gene3D" id="3.10.450.10">
    <property type="match status" value="1"/>
</dbReference>
<protein>
    <recommendedName>
        <fullName evidence="4">Cystatin domain-containing protein</fullName>
    </recommendedName>
</protein>
<evidence type="ECO:0000256" key="1">
    <source>
        <dbReference type="SAM" id="SignalP"/>
    </source>
</evidence>
<comment type="caution">
    <text evidence="2">The sequence shown here is derived from an EMBL/GenBank/DDBJ whole genome shotgun (WGS) entry which is preliminary data.</text>
</comment>
<evidence type="ECO:0000313" key="2">
    <source>
        <dbReference type="EMBL" id="CAL5137119.1"/>
    </source>
</evidence>
<sequence>MRVIIAHILVLICCVAVDGCDVLSGGFTPERPLSRTEEATFTPLVMAELPALTGSDVNGFRFISVRTQVVNGINYLFLIELPDGKCSSLVFYRPIDGNDADLDMVSAEPADCPKN</sequence>
<name>A0AAV2TLH8_CALDB</name>
<dbReference type="InterPro" id="IPR046350">
    <property type="entry name" value="Cystatin_sf"/>
</dbReference>
<dbReference type="AlphaFoldDB" id="A0AAV2TLH8"/>
<dbReference type="EMBL" id="CAXLJL010000378">
    <property type="protein sequence ID" value="CAL5137119.1"/>
    <property type="molecule type" value="Genomic_DNA"/>
</dbReference>
<evidence type="ECO:0008006" key="4">
    <source>
        <dbReference type="Google" id="ProtNLM"/>
    </source>
</evidence>
<accession>A0AAV2TLH8</accession>
<feature type="signal peptide" evidence="1">
    <location>
        <begin position="1"/>
        <end position="19"/>
    </location>
</feature>
<evidence type="ECO:0000313" key="3">
    <source>
        <dbReference type="Proteomes" id="UP001497525"/>
    </source>
</evidence>